<accession>A0A2G5TCM7</accession>
<sequence length="132" mass="15489">MYNYHKLGMHIQGFLLVWEKLGKSSGNRRYLVDMFNSQLFPFDVDFKKCWNRESVLEQGNACGMRPFYEWDLEKLTAYFLICAGSKIVKKNRNHDLERPQFLVQDPVNTATISKEANQDPASFERFQKGEVV</sequence>
<organism evidence="1 2">
    <name type="scientific">Caenorhabditis nigoni</name>
    <dbReference type="NCBI Taxonomy" id="1611254"/>
    <lineage>
        <taxon>Eukaryota</taxon>
        <taxon>Metazoa</taxon>
        <taxon>Ecdysozoa</taxon>
        <taxon>Nematoda</taxon>
        <taxon>Chromadorea</taxon>
        <taxon>Rhabditida</taxon>
        <taxon>Rhabditina</taxon>
        <taxon>Rhabditomorpha</taxon>
        <taxon>Rhabditoidea</taxon>
        <taxon>Rhabditidae</taxon>
        <taxon>Peloderinae</taxon>
        <taxon>Caenorhabditis</taxon>
    </lineage>
</organism>
<comment type="caution">
    <text evidence="1">The sequence shown here is derived from an EMBL/GenBank/DDBJ whole genome shotgun (WGS) entry which is preliminary data.</text>
</comment>
<keyword evidence="2" id="KW-1185">Reference proteome</keyword>
<dbReference type="Proteomes" id="UP000230233">
    <property type="component" value="Chromosome V"/>
</dbReference>
<name>A0A2G5TCM7_9PELO</name>
<protein>
    <submittedName>
        <fullName evidence="1">Uncharacterized protein</fullName>
    </submittedName>
</protein>
<dbReference type="AlphaFoldDB" id="A0A2G5TCM7"/>
<evidence type="ECO:0000313" key="1">
    <source>
        <dbReference type="EMBL" id="PIC25032.1"/>
    </source>
</evidence>
<dbReference type="EMBL" id="PDUG01000005">
    <property type="protein sequence ID" value="PIC25032.1"/>
    <property type="molecule type" value="Genomic_DNA"/>
</dbReference>
<gene>
    <name evidence="1" type="primary">Cnig_chr_V.g18121</name>
    <name evidence="1" type="ORF">B9Z55_018121</name>
</gene>
<reference evidence="2" key="1">
    <citation type="submission" date="2017-10" db="EMBL/GenBank/DDBJ databases">
        <title>Rapid genome shrinkage in a self-fertile nematode reveals novel sperm competition proteins.</title>
        <authorList>
            <person name="Yin D."/>
            <person name="Schwarz E.M."/>
            <person name="Thomas C.G."/>
            <person name="Felde R.L."/>
            <person name="Korf I.F."/>
            <person name="Cutter A.D."/>
            <person name="Schartner C.M."/>
            <person name="Ralston E.J."/>
            <person name="Meyer B.J."/>
            <person name="Haag E.S."/>
        </authorList>
    </citation>
    <scope>NUCLEOTIDE SEQUENCE [LARGE SCALE GENOMIC DNA]</scope>
    <source>
        <strain evidence="2">JU1422</strain>
    </source>
</reference>
<evidence type="ECO:0000313" key="2">
    <source>
        <dbReference type="Proteomes" id="UP000230233"/>
    </source>
</evidence>
<proteinExistence type="predicted"/>